<dbReference type="VEuPathDB" id="TriTrypDB:Lsey_0002_0450"/>
<evidence type="ECO:0000256" key="3">
    <source>
        <dbReference type="SAM" id="MobiDB-lite"/>
    </source>
</evidence>
<protein>
    <recommendedName>
        <fullName evidence="6">Protein FAM184A/B N-terminal domain-containing protein</fullName>
    </recommendedName>
</protein>
<feature type="compositionally biased region" description="Basic and acidic residues" evidence="3">
    <location>
        <begin position="413"/>
        <end position="429"/>
    </location>
</feature>
<dbReference type="OrthoDB" id="75801at2759"/>
<evidence type="ECO:0000256" key="2">
    <source>
        <dbReference type="SAM" id="Coils"/>
    </source>
</evidence>
<dbReference type="PANTHER" id="PTHR18870">
    <property type="entry name" value="PROTEIN TAG-278-RELATED"/>
    <property type="match status" value="1"/>
</dbReference>
<feature type="compositionally biased region" description="Polar residues" evidence="3">
    <location>
        <begin position="430"/>
        <end position="439"/>
    </location>
</feature>
<feature type="coiled-coil region" evidence="2">
    <location>
        <begin position="863"/>
        <end position="933"/>
    </location>
</feature>
<reference evidence="4 5" key="1">
    <citation type="journal article" date="2015" name="PLoS Pathog.">
        <title>Leptomonas seymouri: Adaptations to the Dixenous Life Cycle Analyzed by Genome Sequencing, Transcriptome Profiling and Co-infection with Leishmania donovani.</title>
        <authorList>
            <person name="Kraeva N."/>
            <person name="Butenko A."/>
            <person name="Hlavacova J."/>
            <person name="Kostygov A."/>
            <person name="Myskova J."/>
            <person name="Grybchuk D."/>
            <person name="Lestinova T."/>
            <person name="Votypka J."/>
            <person name="Volf P."/>
            <person name="Opperdoes F."/>
            <person name="Flegontov P."/>
            <person name="Lukes J."/>
            <person name="Yurchenko V."/>
        </authorList>
    </citation>
    <scope>NUCLEOTIDE SEQUENCE [LARGE SCALE GENOMIC DNA]</scope>
    <source>
        <strain evidence="4 5">ATCC 30220</strain>
    </source>
</reference>
<proteinExistence type="predicted"/>
<evidence type="ECO:0000313" key="4">
    <source>
        <dbReference type="EMBL" id="KPI90721.1"/>
    </source>
</evidence>
<evidence type="ECO:0008006" key="6">
    <source>
        <dbReference type="Google" id="ProtNLM"/>
    </source>
</evidence>
<sequence>MMAHRPSLTSAQDEDRHYKMCKKIAQLTKVIYTLNNRSEDNEQRTVWLQQAHTTELSRLAQEYERQIEELQKRASALQAEKTNLASSLEAQHREQLQSVQTSFQVRVTDLTEQVTEQLAKFESSLRANKQQMAAELAAEAKRVRECKDTELANLVQEYNDKYKAMLAEQLDSRDALEAELNKKWSAKVQALEAQLAATQGDKDGQLQAKSKLLQETLQKCALLSNEKDTLTLQLETTQTQTRTLQDRLAEIAADLGSERHQRKSTEELNGKLEAQLTGLQRELASLAEQYSESQRALAAANASYSRSTAAQKVLENEKALLSSAKDSAVHGLEECKAILAKCTAERDAARKQLDDLRSSSEAKSSSLSELTGKLTEAQLRIAAFETDLEKEKQRHASEMARAQQRFESAMQKMLEDAREADATHQRELRNAQNSLQSDSASERQKLLEKHKMEMDAMERRHSVQVQQLQSLLSTMKEQHSGLSDELSKATEKTLSLEQRCGELEGQLRDQLQEAAKEKARTAEHVAELLHELESVRSSGLEEVGAQHAALEQLRAEHAAAQAEADAVHAKALEELRERAEERVEAMKAEHAALLLALQKDHASSLQRAKDEAAARSISVTRDADAQLASLQKEFKDKLEAQRTAAAAVEQKLLSTVANLEAQLSDLQRASSEQQTSAASQLQQVQLQLSQLEDTLRETRAKAADELVAVRRDAEAQRQEDAASFEAMRQQQVNAERLRYDAAVAAHREEMEKLEACMKERTISAERRLKSMVIELEAKRASALQELEARLRAAHKTQMQGTMSAHEAERTRLQNALAVAEANLRDQGEHLSNGTQVIDALTVQRDQALMELSTERRNNAAATVAAQNKHAADLEELRVRHERELNKLAAAHKSLVDDYLKQQSETRAEHQAVVDQLQQELVELQHKYDFRESRAEDVELINRLLVDNKDKEMELAKAYADMRLYKLELINREENYNKVFRRNPVVADYSGVAEAITKRDHACLPVISAARKQSTR</sequence>
<dbReference type="OMA" id="MCKKVAQ"/>
<name>A0A0N1I973_LEPSE</name>
<feature type="coiled-coil region" evidence="2">
    <location>
        <begin position="262"/>
        <end position="303"/>
    </location>
</feature>
<keyword evidence="1 2" id="KW-0175">Coiled coil</keyword>
<evidence type="ECO:0000313" key="5">
    <source>
        <dbReference type="Proteomes" id="UP000038009"/>
    </source>
</evidence>
<gene>
    <name evidence="4" type="ORF">ABL78_0157</name>
</gene>
<accession>A0A0N1I973</accession>
<keyword evidence="5" id="KW-1185">Reference proteome</keyword>
<comment type="caution">
    <text evidence="4">The sequence shown here is derived from an EMBL/GenBank/DDBJ whole genome shotgun (WGS) entry which is preliminary data.</text>
</comment>
<dbReference type="Proteomes" id="UP000038009">
    <property type="component" value="Unassembled WGS sequence"/>
</dbReference>
<dbReference type="AlphaFoldDB" id="A0A0N1I973"/>
<dbReference type="PANTHER" id="PTHR18870:SF9">
    <property type="entry name" value="PROTEIN TAG-278-RELATED"/>
    <property type="match status" value="1"/>
</dbReference>
<feature type="coiled-coil region" evidence="2">
    <location>
        <begin position="649"/>
        <end position="719"/>
    </location>
</feature>
<feature type="coiled-coil region" evidence="2">
    <location>
        <begin position="159"/>
        <end position="233"/>
    </location>
</feature>
<feature type="coiled-coil region" evidence="2">
    <location>
        <begin position="53"/>
        <end position="87"/>
    </location>
</feature>
<organism evidence="4 5">
    <name type="scientific">Leptomonas seymouri</name>
    <dbReference type="NCBI Taxonomy" id="5684"/>
    <lineage>
        <taxon>Eukaryota</taxon>
        <taxon>Discoba</taxon>
        <taxon>Euglenozoa</taxon>
        <taxon>Kinetoplastea</taxon>
        <taxon>Metakinetoplastina</taxon>
        <taxon>Trypanosomatida</taxon>
        <taxon>Trypanosomatidae</taxon>
        <taxon>Leishmaniinae</taxon>
        <taxon>Leptomonas</taxon>
    </lineage>
</organism>
<dbReference type="EMBL" id="LJSK01000002">
    <property type="protein sequence ID" value="KPI90721.1"/>
    <property type="molecule type" value="Genomic_DNA"/>
</dbReference>
<feature type="region of interest" description="Disordered" evidence="3">
    <location>
        <begin position="413"/>
        <end position="443"/>
    </location>
</feature>
<evidence type="ECO:0000256" key="1">
    <source>
        <dbReference type="ARBA" id="ARBA00023054"/>
    </source>
</evidence>